<dbReference type="InterPro" id="IPR000192">
    <property type="entry name" value="Aminotrans_V_dom"/>
</dbReference>
<evidence type="ECO:0000256" key="1">
    <source>
        <dbReference type="ARBA" id="ARBA00022679"/>
    </source>
</evidence>
<dbReference type="EC" id="2.8.1.9" evidence="4"/>
<evidence type="ECO:0000256" key="5">
    <source>
        <dbReference type="SAM" id="MobiDB-lite"/>
    </source>
</evidence>
<name>A0A139H0M0_9PEZI</name>
<comment type="caution">
    <text evidence="7">The sequence shown here is derived from an EMBL/GenBank/DDBJ whole genome shotgun (WGS) entry which is preliminary data.</text>
</comment>
<feature type="domain" description="MOSC" evidence="6">
    <location>
        <begin position="696"/>
        <end position="870"/>
    </location>
</feature>
<comment type="similarity">
    <text evidence="4">Belongs to the class-V pyridoxal-phosphate-dependent aminotransferase family. MOCOS subfamily.</text>
</comment>
<comment type="cofactor">
    <cofactor evidence="4">
        <name>pyridoxal 5'-phosphate</name>
        <dbReference type="ChEBI" id="CHEBI:597326"/>
    </cofactor>
</comment>
<dbReference type="OrthoDB" id="10264306at2759"/>
<dbReference type="InterPro" id="IPR015422">
    <property type="entry name" value="PyrdxlP-dep_Trfase_small"/>
</dbReference>
<dbReference type="SUPFAM" id="SSF141673">
    <property type="entry name" value="MOSC N-terminal domain-like"/>
    <property type="match status" value="1"/>
</dbReference>
<evidence type="ECO:0000259" key="6">
    <source>
        <dbReference type="PROSITE" id="PS51340"/>
    </source>
</evidence>
<keyword evidence="8" id="KW-1185">Reference proteome</keyword>
<dbReference type="EMBL" id="LFZO01000855">
    <property type="protein sequence ID" value="KXS95997.1"/>
    <property type="molecule type" value="Genomic_DNA"/>
</dbReference>
<protein>
    <recommendedName>
        <fullName evidence="4">Molybdenum cofactor sulfurase</fullName>
        <shortName evidence="4">MCS</shortName>
        <shortName evidence="4">MOS</shortName>
        <shortName evidence="4">MoCo sulfurase</shortName>
        <ecNumber evidence="4">2.8.1.9</ecNumber>
    </recommendedName>
    <alternativeName>
        <fullName evidence="4">Molybdenum cofactor sulfurtransferase</fullName>
    </alternativeName>
</protein>
<evidence type="ECO:0000313" key="7">
    <source>
        <dbReference type="EMBL" id="KXS95997.1"/>
    </source>
</evidence>
<organism evidence="7 8">
    <name type="scientific">Pseudocercospora musae</name>
    <dbReference type="NCBI Taxonomy" id="113226"/>
    <lineage>
        <taxon>Eukaryota</taxon>
        <taxon>Fungi</taxon>
        <taxon>Dikarya</taxon>
        <taxon>Ascomycota</taxon>
        <taxon>Pezizomycotina</taxon>
        <taxon>Dothideomycetes</taxon>
        <taxon>Dothideomycetidae</taxon>
        <taxon>Mycosphaerellales</taxon>
        <taxon>Mycosphaerellaceae</taxon>
        <taxon>Pseudocercospora</taxon>
    </lineage>
</organism>
<dbReference type="STRING" id="113226.A0A139H0M0"/>
<dbReference type="Gene3D" id="3.40.640.10">
    <property type="entry name" value="Type I PLP-dependent aspartate aminotransferase-like (Major domain)"/>
    <property type="match status" value="1"/>
</dbReference>
<dbReference type="InterPro" id="IPR028886">
    <property type="entry name" value="MoCo_sulfurase"/>
</dbReference>
<dbReference type="GO" id="GO:0006777">
    <property type="term" value="P:Mo-molybdopterin cofactor biosynthetic process"/>
    <property type="evidence" value="ECO:0007669"/>
    <property type="project" value="UniProtKB-UniRule"/>
</dbReference>
<keyword evidence="1 4" id="KW-0808">Transferase</keyword>
<gene>
    <name evidence="4" type="primary">hxB</name>
    <name evidence="7" type="ORF">AC579_9351</name>
</gene>
<dbReference type="InterPro" id="IPR015424">
    <property type="entry name" value="PyrdxlP-dep_Trfase"/>
</dbReference>
<dbReference type="Pfam" id="PF00266">
    <property type="entry name" value="Aminotran_5"/>
    <property type="match status" value="1"/>
</dbReference>
<evidence type="ECO:0000256" key="2">
    <source>
        <dbReference type="ARBA" id="ARBA00022898"/>
    </source>
</evidence>
<proteinExistence type="inferred from homology"/>
<comment type="function">
    <text evidence="4">Sulfurates the molybdenum cofactor. Sulfation of molybdenum is essential for xanthine dehydrogenase (XDH) and aldehyde oxidase (ADO) enzymes in which molybdenum cofactor is liganded by 1 oxygen and 1 sulfur atom in active form.</text>
</comment>
<dbReference type="Pfam" id="PF03473">
    <property type="entry name" value="MOSC"/>
    <property type="match status" value="1"/>
</dbReference>
<evidence type="ECO:0000256" key="3">
    <source>
        <dbReference type="ARBA" id="ARBA00023150"/>
    </source>
</evidence>
<dbReference type="Gene3D" id="3.90.1150.10">
    <property type="entry name" value="Aspartate Aminotransferase, domain 1"/>
    <property type="match status" value="1"/>
</dbReference>
<dbReference type="HAMAP" id="MF_03050">
    <property type="entry name" value="MOCOS"/>
    <property type="match status" value="1"/>
</dbReference>
<dbReference type="GO" id="GO:0030170">
    <property type="term" value="F:pyridoxal phosphate binding"/>
    <property type="evidence" value="ECO:0007669"/>
    <property type="project" value="UniProtKB-UniRule"/>
</dbReference>
<evidence type="ECO:0000313" key="8">
    <source>
        <dbReference type="Proteomes" id="UP000073492"/>
    </source>
</evidence>
<dbReference type="PROSITE" id="PS51340">
    <property type="entry name" value="MOSC"/>
    <property type="match status" value="1"/>
</dbReference>
<dbReference type="AlphaFoldDB" id="A0A139H0M0"/>
<dbReference type="GO" id="GO:0016829">
    <property type="term" value="F:lyase activity"/>
    <property type="evidence" value="ECO:0007669"/>
    <property type="project" value="UniProtKB-UniRule"/>
</dbReference>
<keyword evidence="3 4" id="KW-0501">Molybdenum cofactor biosynthesis</keyword>
<reference evidence="7 8" key="1">
    <citation type="submission" date="2015-07" db="EMBL/GenBank/DDBJ databases">
        <title>Comparative genomics of the Sigatoka disease complex on banana suggests a link between parallel evolutionary changes in Pseudocercospora fijiensis and Pseudocercospora eumusae and increased virulence on the banana host.</title>
        <authorList>
            <person name="Chang T.-C."/>
            <person name="Salvucci A."/>
            <person name="Crous P.W."/>
            <person name="Stergiopoulos I."/>
        </authorList>
    </citation>
    <scope>NUCLEOTIDE SEQUENCE [LARGE SCALE GENOMIC DNA]</scope>
    <source>
        <strain evidence="7 8">CBS 116634</strain>
    </source>
</reference>
<dbReference type="GO" id="GO:0008265">
    <property type="term" value="F:molybdenum cofactor sulfurtransferase activity"/>
    <property type="evidence" value="ECO:0007669"/>
    <property type="project" value="UniProtKB-UniRule"/>
</dbReference>
<accession>A0A139H0M0</accession>
<dbReference type="InterPro" id="IPR005303">
    <property type="entry name" value="MOCOS_middle"/>
</dbReference>
<feature type="compositionally biased region" description="Polar residues" evidence="5">
    <location>
        <begin position="860"/>
        <end position="871"/>
    </location>
</feature>
<comment type="catalytic activity">
    <reaction evidence="4">
        <text>Mo-molybdopterin + L-cysteine + AH2 = thio-Mo-molybdopterin + L-alanine + A + H2O</text>
        <dbReference type="Rhea" id="RHEA:42636"/>
        <dbReference type="ChEBI" id="CHEBI:13193"/>
        <dbReference type="ChEBI" id="CHEBI:15377"/>
        <dbReference type="ChEBI" id="CHEBI:17499"/>
        <dbReference type="ChEBI" id="CHEBI:35235"/>
        <dbReference type="ChEBI" id="CHEBI:57972"/>
        <dbReference type="ChEBI" id="CHEBI:71302"/>
        <dbReference type="ChEBI" id="CHEBI:82685"/>
        <dbReference type="EC" id="2.8.1.9"/>
    </reaction>
</comment>
<evidence type="ECO:0000256" key="4">
    <source>
        <dbReference type="HAMAP-Rule" id="MF_03050"/>
    </source>
</evidence>
<dbReference type="SUPFAM" id="SSF53383">
    <property type="entry name" value="PLP-dependent transferases"/>
    <property type="match status" value="1"/>
</dbReference>
<dbReference type="InterPro" id="IPR005302">
    <property type="entry name" value="MoCF_Sase_C"/>
</dbReference>
<feature type="active site" evidence="4">
    <location>
        <position position="469"/>
    </location>
</feature>
<sequence length="877" mass="97350">MAASLPLSCLRTSPLSSTPFLPIFAAATLFLLSKLHPPIYLSRQYQCRFWIRSTITSLGGERLGEGRPQSLFRTYQQFPFEMSSTFNHEAYNDSIEHMRTTEYPMLKDSLYLDHAGSALYSKKLMDRFHAEMMSSLYGNPHSASPSSQQSTQDIESIRLRALNFFSADPNDFDLVFTANTTAAIKLVVEAFREQENGFWYGYHADSHTSLVGVREAARHHQYFESDEVVETWLEKPYEVGSSPSLFAFPAQSNMNGRRLPMSWAARASSKSCSTLCDAAAYAATTPLRLNDVRSAPDFTVLSFAKIFGFPDLGALIVKKECAKFFERRRYFGGGTVDLVVCIKEQWHVMKSGSIHEQLEDGTLPIHSIVALGAAMDTHTNLFRSMDDIACHTSQLVKCLCEGLSSLKHMNGRRVCKIYSDDRHSHNDSSTQGPTVAFNLMDSQGRWISNAEVEKLTSIKDIHLRTGGLCNPGGIANALDLSPWQMRENFSAGFRCGSENDIMNGKPTGVIRVSLGAMSTMSDVERFLDFVAQFFVEHLGPSTKSVSSTQMLSDGILCPRFYVESLTVYPIKSCAGWQVPYGEPWDVRREGLAWDREWCIVKKGTGAALSQKAYPRMALLRPHLDFKAGVMRVRLIGSAEHIKIPLSKDPRQYITPELSERLCDASVCGDKIKARMYTSSAIADFFTSALGVPCTLARFPAASQSSPSVRHSKAHLPNDRGLSPRPILLSNESPILTISRSSLNRLNETIKAKGGKAAHHAVFRANIIIAEDPLSPPGQERPWAEDDWDGMTIGDDTCGTEFDILGGCRRCQMVCVDQKSGEKNQEPFVTLAKTRRFSGKVMFGVHTALKSGEDLQGRMSRISSGSPVTTWSRPPDAD</sequence>
<dbReference type="InterPro" id="IPR015421">
    <property type="entry name" value="PyrdxlP-dep_Trfase_major"/>
</dbReference>
<dbReference type="GO" id="GO:0030151">
    <property type="term" value="F:molybdenum ion binding"/>
    <property type="evidence" value="ECO:0007669"/>
    <property type="project" value="UniProtKB-UniRule"/>
</dbReference>
<dbReference type="Proteomes" id="UP000073492">
    <property type="component" value="Unassembled WGS sequence"/>
</dbReference>
<dbReference type="Pfam" id="PF03476">
    <property type="entry name" value="MOSC_N"/>
    <property type="match status" value="1"/>
</dbReference>
<keyword evidence="2 4" id="KW-0663">Pyridoxal phosphate</keyword>
<dbReference type="PANTHER" id="PTHR14237:SF80">
    <property type="entry name" value="MOLYBDENUM COFACTOR SULFURASE"/>
    <property type="match status" value="1"/>
</dbReference>
<dbReference type="PANTHER" id="PTHR14237">
    <property type="entry name" value="MOLYBDOPTERIN COFACTOR SULFURASE MOSC"/>
    <property type="match status" value="1"/>
</dbReference>
<feature type="modified residue" description="N6-(pyridoxal phosphate)lysine" evidence="4">
    <location>
        <position position="305"/>
    </location>
</feature>
<feature type="region of interest" description="Disordered" evidence="5">
    <location>
        <begin position="855"/>
        <end position="877"/>
    </location>
</feature>